<keyword evidence="3" id="KW-1185">Reference proteome</keyword>
<feature type="compositionally biased region" description="Polar residues" evidence="1">
    <location>
        <begin position="1"/>
        <end position="17"/>
    </location>
</feature>
<feature type="region of interest" description="Disordered" evidence="1">
    <location>
        <begin position="1"/>
        <end position="32"/>
    </location>
</feature>
<evidence type="ECO:0000313" key="2">
    <source>
        <dbReference type="EMBL" id="EME41174.1"/>
    </source>
</evidence>
<gene>
    <name evidence="2" type="ORF">DOTSEDRAFT_73563</name>
</gene>
<organism evidence="2 3">
    <name type="scientific">Dothistroma septosporum (strain NZE10 / CBS 128990)</name>
    <name type="common">Red band needle blight fungus</name>
    <name type="synonym">Mycosphaerella pini</name>
    <dbReference type="NCBI Taxonomy" id="675120"/>
    <lineage>
        <taxon>Eukaryota</taxon>
        <taxon>Fungi</taxon>
        <taxon>Dikarya</taxon>
        <taxon>Ascomycota</taxon>
        <taxon>Pezizomycotina</taxon>
        <taxon>Dothideomycetes</taxon>
        <taxon>Dothideomycetidae</taxon>
        <taxon>Mycosphaerellales</taxon>
        <taxon>Mycosphaerellaceae</taxon>
        <taxon>Dothistroma</taxon>
    </lineage>
</organism>
<dbReference type="AlphaFoldDB" id="N1PGD9"/>
<dbReference type="EMBL" id="KB446542">
    <property type="protein sequence ID" value="EME41174.1"/>
    <property type="molecule type" value="Genomic_DNA"/>
</dbReference>
<evidence type="ECO:0000313" key="3">
    <source>
        <dbReference type="Proteomes" id="UP000016933"/>
    </source>
</evidence>
<reference evidence="3" key="1">
    <citation type="journal article" date="2012" name="PLoS Genet.">
        <title>The genomes of the fungal plant pathogens Cladosporium fulvum and Dothistroma septosporum reveal adaptation to different hosts and lifestyles but also signatures of common ancestry.</title>
        <authorList>
            <person name="de Wit P.J.G.M."/>
            <person name="van der Burgt A."/>
            <person name="Oekmen B."/>
            <person name="Stergiopoulos I."/>
            <person name="Abd-Elsalam K.A."/>
            <person name="Aerts A.L."/>
            <person name="Bahkali A.H."/>
            <person name="Beenen H.G."/>
            <person name="Chettri P."/>
            <person name="Cox M.P."/>
            <person name="Datema E."/>
            <person name="de Vries R.P."/>
            <person name="Dhillon B."/>
            <person name="Ganley A.R."/>
            <person name="Griffiths S.A."/>
            <person name="Guo Y."/>
            <person name="Hamelin R.C."/>
            <person name="Henrissat B."/>
            <person name="Kabir M.S."/>
            <person name="Jashni M.K."/>
            <person name="Kema G."/>
            <person name="Klaubauf S."/>
            <person name="Lapidus A."/>
            <person name="Levasseur A."/>
            <person name="Lindquist E."/>
            <person name="Mehrabi R."/>
            <person name="Ohm R.A."/>
            <person name="Owen T.J."/>
            <person name="Salamov A."/>
            <person name="Schwelm A."/>
            <person name="Schijlen E."/>
            <person name="Sun H."/>
            <person name="van den Burg H.A."/>
            <person name="van Ham R.C.H.J."/>
            <person name="Zhang S."/>
            <person name="Goodwin S.B."/>
            <person name="Grigoriev I.V."/>
            <person name="Collemare J."/>
            <person name="Bradshaw R.E."/>
        </authorList>
    </citation>
    <scope>NUCLEOTIDE SEQUENCE [LARGE SCALE GENOMIC DNA]</scope>
    <source>
        <strain evidence="3">NZE10 / CBS 128990</strain>
    </source>
</reference>
<proteinExistence type="predicted"/>
<dbReference type="HOGENOM" id="CLU_2606004_0_0_1"/>
<name>N1PGD9_DOTSN</name>
<sequence>MLANLSLASSTDRTSWSMRKVDPADRASSSKFDLPARASTRYSLVARGKTGCGRENTKRKCKAVLFQDGDLLGKCSADD</sequence>
<evidence type="ECO:0000256" key="1">
    <source>
        <dbReference type="SAM" id="MobiDB-lite"/>
    </source>
</evidence>
<protein>
    <submittedName>
        <fullName evidence="2">Uncharacterized protein</fullName>
    </submittedName>
</protein>
<accession>N1PGD9</accession>
<dbReference type="Proteomes" id="UP000016933">
    <property type="component" value="Unassembled WGS sequence"/>
</dbReference>
<reference evidence="2 3" key="2">
    <citation type="journal article" date="2012" name="PLoS Pathog.">
        <title>Diverse lifestyles and strategies of plant pathogenesis encoded in the genomes of eighteen Dothideomycetes fungi.</title>
        <authorList>
            <person name="Ohm R.A."/>
            <person name="Feau N."/>
            <person name="Henrissat B."/>
            <person name="Schoch C.L."/>
            <person name="Horwitz B.A."/>
            <person name="Barry K.W."/>
            <person name="Condon B.J."/>
            <person name="Copeland A.C."/>
            <person name="Dhillon B."/>
            <person name="Glaser F."/>
            <person name="Hesse C.N."/>
            <person name="Kosti I."/>
            <person name="LaButti K."/>
            <person name="Lindquist E.A."/>
            <person name="Lucas S."/>
            <person name="Salamov A.A."/>
            <person name="Bradshaw R.E."/>
            <person name="Ciuffetti L."/>
            <person name="Hamelin R.C."/>
            <person name="Kema G.H.J."/>
            <person name="Lawrence C."/>
            <person name="Scott J.A."/>
            <person name="Spatafora J.W."/>
            <person name="Turgeon B.G."/>
            <person name="de Wit P.J.G.M."/>
            <person name="Zhong S."/>
            <person name="Goodwin S.B."/>
            <person name="Grigoriev I.V."/>
        </authorList>
    </citation>
    <scope>NUCLEOTIDE SEQUENCE [LARGE SCALE GENOMIC DNA]</scope>
    <source>
        <strain evidence="3">NZE10 / CBS 128990</strain>
    </source>
</reference>